<evidence type="ECO:0000313" key="2">
    <source>
        <dbReference type="Proteomes" id="UP001209878"/>
    </source>
</evidence>
<gene>
    <name evidence="1" type="ORF">NP493_18g08010</name>
</gene>
<organism evidence="1 2">
    <name type="scientific">Ridgeia piscesae</name>
    <name type="common">Tubeworm</name>
    <dbReference type="NCBI Taxonomy" id="27915"/>
    <lineage>
        <taxon>Eukaryota</taxon>
        <taxon>Metazoa</taxon>
        <taxon>Spiralia</taxon>
        <taxon>Lophotrochozoa</taxon>
        <taxon>Annelida</taxon>
        <taxon>Polychaeta</taxon>
        <taxon>Sedentaria</taxon>
        <taxon>Canalipalpata</taxon>
        <taxon>Sabellida</taxon>
        <taxon>Siboglinidae</taxon>
        <taxon>Ridgeia</taxon>
    </lineage>
</organism>
<accession>A0AAD9PE60</accession>
<dbReference type="Proteomes" id="UP001209878">
    <property type="component" value="Unassembled WGS sequence"/>
</dbReference>
<protein>
    <submittedName>
        <fullName evidence="1">Uncharacterized protein</fullName>
    </submittedName>
</protein>
<sequence length="82" mass="9179">MTLCFSTLIVNQGCFDTKKLLLRIAAKHNVNTAYLWCLINYETFAKSAGTVDVITASFVEILRGSMLAAKYSARTFCKKISY</sequence>
<dbReference type="EMBL" id="JAODUO010000018">
    <property type="protein sequence ID" value="KAK2193039.1"/>
    <property type="molecule type" value="Genomic_DNA"/>
</dbReference>
<proteinExistence type="predicted"/>
<dbReference type="AlphaFoldDB" id="A0AAD9PE60"/>
<comment type="caution">
    <text evidence="1">The sequence shown here is derived from an EMBL/GenBank/DDBJ whole genome shotgun (WGS) entry which is preliminary data.</text>
</comment>
<keyword evidence="2" id="KW-1185">Reference proteome</keyword>
<name>A0AAD9PE60_RIDPI</name>
<reference evidence="1" key="1">
    <citation type="journal article" date="2023" name="Mol. Biol. Evol.">
        <title>Third-Generation Sequencing Reveals the Adaptive Role of the Epigenome in Three Deep-Sea Polychaetes.</title>
        <authorList>
            <person name="Perez M."/>
            <person name="Aroh O."/>
            <person name="Sun Y."/>
            <person name="Lan Y."/>
            <person name="Juniper S.K."/>
            <person name="Young C.R."/>
            <person name="Angers B."/>
            <person name="Qian P.Y."/>
        </authorList>
    </citation>
    <scope>NUCLEOTIDE SEQUENCE</scope>
    <source>
        <strain evidence="1">R07B-5</strain>
    </source>
</reference>
<evidence type="ECO:0000313" key="1">
    <source>
        <dbReference type="EMBL" id="KAK2193039.1"/>
    </source>
</evidence>